<dbReference type="SUPFAM" id="SSF52833">
    <property type="entry name" value="Thioredoxin-like"/>
    <property type="match status" value="1"/>
</dbReference>
<reference evidence="1 2" key="1">
    <citation type="submission" date="2018-10" db="EMBL/GenBank/DDBJ databases">
        <title>Natrarchaeobius chitinivorans gen. nov., sp. nov., and Natrarchaeobius haloalkaliphilus sp. nov., alkaliphilic, chitin-utilizing haloarchaea from hypersaline alkaline lakes.</title>
        <authorList>
            <person name="Sorokin D.Y."/>
            <person name="Elcheninov A.G."/>
            <person name="Kostrikina N.A."/>
            <person name="Bale N.J."/>
            <person name="Sinninghe Damste J.S."/>
            <person name="Khijniak T.V."/>
            <person name="Kublanov I.V."/>
            <person name="Toshchakov S.V."/>
        </authorList>
    </citation>
    <scope>NUCLEOTIDE SEQUENCE [LARGE SCALE GENOMIC DNA]</scope>
    <source>
        <strain evidence="1 2">AArcht-Sl</strain>
    </source>
</reference>
<dbReference type="Gene3D" id="3.40.30.10">
    <property type="entry name" value="Glutaredoxin"/>
    <property type="match status" value="1"/>
</dbReference>
<accession>A0A3N6LIM2</accession>
<dbReference type="CDD" id="cd02980">
    <property type="entry name" value="TRX_Fd_family"/>
    <property type="match status" value="1"/>
</dbReference>
<organism evidence="1 2">
    <name type="scientific">Natrarchaeobius halalkaliphilus</name>
    <dbReference type="NCBI Taxonomy" id="1679091"/>
    <lineage>
        <taxon>Archaea</taxon>
        <taxon>Methanobacteriati</taxon>
        <taxon>Methanobacteriota</taxon>
        <taxon>Stenosarchaea group</taxon>
        <taxon>Halobacteria</taxon>
        <taxon>Halobacteriales</taxon>
        <taxon>Natrialbaceae</taxon>
        <taxon>Natrarchaeobius</taxon>
    </lineage>
</organism>
<protein>
    <submittedName>
        <fullName evidence="1">(2Fe-2S) ferredoxin domain-containing protein</fullName>
    </submittedName>
</protein>
<sequence>MKRRTDRQRDRVGAHVLVCTNGRDSEYACCRDAGSDAVVQAVKTWLRDRDAFWSPIAVTTTGCLGLCSEDGTAIAIQPRNEWYADVTPDDVPALLAREFGTDAGSIDGRAVDAVDSSVS</sequence>
<dbReference type="Proteomes" id="UP000273828">
    <property type="component" value="Unassembled WGS sequence"/>
</dbReference>
<dbReference type="InterPro" id="IPR036249">
    <property type="entry name" value="Thioredoxin-like_sf"/>
</dbReference>
<keyword evidence="2" id="KW-1185">Reference proteome</keyword>
<name>A0A3N6LIM2_9EURY</name>
<evidence type="ECO:0000313" key="1">
    <source>
        <dbReference type="EMBL" id="RQG87079.1"/>
    </source>
</evidence>
<comment type="caution">
    <text evidence="1">The sequence shown here is derived from an EMBL/GenBank/DDBJ whole genome shotgun (WGS) entry which is preliminary data.</text>
</comment>
<proteinExistence type="predicted"/>
<dbReference type="EMBL" id="REFY01000006">
    <property type="protein sequence ID" value="RQG87079.1"/>
    <property type="molecule type" value="Genomic_DNA"/>
</dbReference>
<evidence type="ECO:0000313" key="2">
    <source>
        <dbReference type="Proteomes" id="UP000273828"/>
    </source>
</evidence>
<dbReference type="RefSeq" id="WP_124179486.1">
    <property type="nucleotide sequence ID" value="NZ_REFY01000006.1"/>
</dbReference>
<dbReference type="OrthoDB" id="198458at2157"/>
<gene>
    <name evidence="1" type="ORF">EA462_15720</name>
</gene>
<dbReference type="AlphaFoldDB" id="A0A3N6LIM2"/>